<gene>
    <name evidence="9" type="primary">pbuE_2</name>
    <name evidence="9" type="ORF">CLRAG_29980</name>
</gene>
<keyword evidence="5 7" id="KW-1133">Transmembrane helix</keyword>
<dbReference type="PROSITE" id="PS50850">
    <property type="entry name" value="MFS"/>
    <property type="match status" value="1"/>
</dbReference>
<feature type="transmembrane region" description="Helical" evidence="7">
    <location>
        <begin position="347"/>
        <end position="367"/>
    </location>
</feature>
<dbReference type="PANTHER" id="PTHR43124">
    <property type="entry name" value="PURINE EFFLUX PUMP PBUE"/>
    <property type="match status" value="1"/>
</dbReference>
<feature type="transmembrane region" description="Helical" evidence="7">
    <location>
        <begin position="89"/>
        <end position="107"/>
    </location>
</feature>
<evidence type="ECO:0000256" key="3">
    <source>
        <dbReference type="ARBA" id="ARBA00022475"/>
    </source>
</evidence>
<dbReference type="InterPro" id="IPR050189">
    <property type="entry name" value="MFS_Efflux_Transporters"/>
</dbReference>
<dbReference type="CDD" id="cd17324">
    <property type="entry name" value="MFS_NepI_like"/>
    <property type="match status" value="1"/>
</dbReference>
<organism evidence="9 10">
    <name type="scientific">Clostridium ragsdalei P11</name>
    <dbReference type="NCBI Taxonomy" id="1353534"/>
    <lineage>
        <taxon>Bacteria</taxon>
        <taxon>Bacillati</taxon>
        <taxon>Bacillota</taxon>
        <taxon>Clostridia</taxon>
        <taxon>Eubacteriales</taxon>
        <taxon>Clostridiaceae</taxon>
        <taxon>Clostridium</taxon>
    </lineage>
</organism>
<evidence type="ECO:0000256" key="1">
    <source>
        <dbReference type="ARBA" id="ARBA00004651"/>
    </source>
</evidence>
<feature type="transmembrane region" description="Helical" evidence="7">
    <location>
        <begin position="289"/>
        <end position="308"/>
    </location>
</feature>
<dbReference type="Gene3D" id="1.20.1250.20">
    <property type="entry name" value="MFS general substrate transporter like domains"/>
    <property type="match status" value="1"/>
</dbReference>
<evidence type="ECO:0000313" key="10">
    <source>
        <dbReference type="Proteomes" id="UP000093954"/>
    </source>
</evidence>
<dbReference type="SUPFAM" id="SSF103473">
    <property type="entry name" value="MFS general substrate transporter"/>
    <property type="match status" value="1"/>
</dbReference>
<evidence type="ECO:0000256" key="2">
    <source>
        <dbReference type="ARBA" id="ARBA00022448"/>
    </source>
</evidence>
<feature type="transmembrane region" description="Helical" evidence="7">
    <location>
        <begin position="20"/>
        <end position="40"/>
    </location>
</feature>
<dbReference type="RefSeq" id="WP_242872153.1">
    <property type="nucleotide sequence ID" value="NZ_LROS01000039.1"/>
</dbReference>
<feature type="transmembrane region" description="Helical" evidence="7">
    <location>
        <begin position="379"/>
        <end position="401"/>
    </location>
</feature>
<dbReference type="GO" id="GO:0005886">
    <property type="term" value="C:plasma membrane"/>
    <property type="evidence" value="ECO:0007669"/>
    <property type="project" value="UniProtKB-SubCell"/>
</dbReference>
<dbReference type="InterPro" id="IPR011701">
    <property type="entry name" value="MFS"/>
</dbReference>
<feature type="transmembrane region" description="Helical" evidence="7">
    <location>
        <begin position="52"/>
        <end position="77"/>
    </location>
</feature>
<evidence type="ECO:0000256" key="6">
    <source>
        <dbReference type="ARBA" id="ARBA00023136"/>
    </source>
</evidence>
<dbReference type="InterPro" id="IPR036259">
    <property type="entry name" value="MFS_trans_sf"/>
</dbReference>
<dbReference type="EMBL" id="LROS01000039">
    <property type="protein sequence ID" value="OBR91394.1"/>
    <property type="molecule type" value="Genomic_DNA"/>
</dbReference>
<evidence type="ECO:0000256" key="4">
    <source>
        <dbReference type="ARBA" id="ARBA00022692"/>
    </source>
</evidence>
<feature type="transmembrane region" description="Helical" evidence="7">
    <location>
        <begin position="147"/>
        <end position="173"/>
    </location>
</feature>
<dbReference type="AlphaFoldDB" id="A0A1A6AMU7"/>
<dbReference type="Pfam" id="PF07690">
    <property type="entry name" value="MFS_1"/>
    <property type="match status" value="1"/>
</dbReference>
<feature type="transmembrane region" description="Helical" evidence="7">
    <location>
        <begin position="179"/>
        <end position="196"/>
    </location>
</feature>
<feature type="domain" description="Major facilitator superfamily (MFS) profile" evidence="8">
    <location>
        <begin position="23"/>
        <end position="404"/>
    </location>
</feature>
<dbReference type="GO" id="GO:0022857">
    <property type="term" value="F:transmembrane transporter activity"/>
    <property type="evidence" value="ECO:0007669"/>
    <property type="project" value="InterPro"/>
</dbReference>
<keyword evidence="4 7" id="KW-0812">Transmembrane</keyword>
<feature type="transmembrane region" description="Helical" evidence="7">
    <location>
        <begin position="254"/>
        <end position="277"/>
    </location>
</feature>
<proteinExistence type="predicted"/>
<comment type="caution">
    <text evidence="9">The sequence shown here is derived from an EMBL/GenBank/DDBJ whole genome shotgun (WGS) entry which is preliminary data.</text>
</comment>
<evidence type="ECO:0000313" key="9">
    <source>
        <dbReference type="EMBL" id="OBR91394.1"/>
    </source>
</evidence>
<feature type="transmembrane region" description="Helical" evidence="7">
    <location>
        <begin position="314"/>
        <end position="335"/>
    </location>
</feature>
<dbReference type="PATRIC" id="fig|1353534.3.peg.3046"/>
<dbReference type="Proteomes" id="UP000093954">
    <property type="component" value="Unassembled WGS sequence"/>
</dbReference>
<name>A0A1A6AMU7_9CLOT</name>
<evidence type="ECO:0000256" key="7">
    <source>
        <dbReference type="SAM" id="Phobius"/>
    </source>
</evidence>
<keyword evidence="2" id="KW-0813">Transport</keyword>
<dbReference type="PANTHER" id="PTHR43124:SF3">
    <property type="entry name" value="CHLORAMPHENICOL EFFLUX PUMP RV0191"/>
    <property type="match status" value="1"/>
</dbReference>
<comment type="subcellular location">
    <subcellularLocation>
        <location evidence="1">Cell membrane</location>
        <topology evidence="1">Multi-pass membrane protein</topology>
    </subcellularLocation>
</comment>
<accession>A0A1A6AMU7</accession>
<reference evidence="9 10" key="1">
    <citation type="journal article" date="2012" name="Front. Microbiol.">
        <title>Draft Genome Sequence of the Virulent Strain 01-B526 of the Fish Pathogen Aeromonas salmonicida.</title>
        <authorList>
            <person name="Charette S.J."/>
            <person name="Brochu F."/>
            <person name="Boyle B."/>
            <person name="Filion G."/>
            <person name="Tanaka K.H."/>
            <person name="Derome N."/>
        </authorList>
    </citation>
    <scope>NUCLEOTIDE SEQUENCE [LARGE SCALE GENOMIC DNA]</scope>
    <source>
        <strain evidence="9 10">P11</strain>
    </source>
</reference>
<protein>
    <submittedName>
        <fullName evidence="9">Purine efflux pump PbuE</fullName>
    </submittedName>
</protein>
<evidence type="ECO:0000256" key="5">
    <source>
        <dbReference type="ARBA" id="ARBA00022989"/>
    </source>
</evidence>
<sequence>MESKSNSCMTTKSNDEPIKLNVILFILGLAAFIVMADNWVVSPILPAISKDLGVSVTSAGILISAYMIPFGLFQLIFGPLSDRFGKRQILNFTMFFFIFGVALTAFGKSLGQLTIYRAITGIFAASVMPVSMALIGDLVPMEKRQSAIATFMGAAFLGQSLSMFIGGSIAYFLNWRSTFIVYAVLAAFVTIIYSTVGHRIPSQKNPKSEFLVPYGRLLKNTSSLIVYILILLEGMFILGSFSYLGAFIDKIYRFNYLTIGFIMTAFGFTALIGGRVSIKLSSKLGKRNVIILGLVLAAFADMVFFIAGNVLWSLVIGIALLGLGLTLEHSTLITIATGFAVKARGCAMSLVAFCFMGGGGIGTAVGGKLIKISGFKNYYMYYGILLIILAFLAGSLLKYTIKNE</sequence>
<dbReference type="InterPro" id="IPR020846">
    <property type="entry name" value="MFS_dom"/>
</dbReference>
<feature type="transmembrane region" description="Helical" evidence="7">
    <location>
        <begin position="224"/>
        <end position="248"/>
    </location>
</feature>
<keyword evidence="3" id="KW-1003">Cell membrane</keyword>
<keyword evidence="10" id="KW-1185">Reference proteome</keyword>
<feature type="transmembrane region" description="Helical" evidence="7">
    <location>
        <begin position="113"/>
        <end position="135"/>
    </location>
</feature>
<evidence type="ECO:0000259" key="8">
    <source>
        <dbReference type="PROSITE" id="PS50850"/>
    </source>
</evidence>
<keyword evidence="6 7" id="KW-0472">Membrane</keyword>